<dbReference type="EMBL" id="JAPRAY010000022">
    <property type="protein sequence ID" value="MCZ0668741.1"/>
    <property type="molecule type" value="Genomic_DNA"/>
</dbReference>
<dbReference type="Proteomes" id="UP001212160">
    <property type="component" value="Unassembled WGS sequence"/>
</dbReference>
<evidence type="ECO:0000313" key="37">
    <source>
        <dbReference type="Proteomes" id="UP000283992"/>
    </source>
</evidence>
<reference evidence="15" key="4">
    <citation type="submission" date="2020-02" db="EMBL/GenBank/DDBJ databases">
        <authorList>
            <person name="Littmann E."/>
            <person name="Sorbara M."/>
        </authorList>
    </citation>
    <scope>NUCLEOTIDE SEQUENCE</scope>
    <source>
        <strain evidence="17">MSK.11.9</strain>
        <strain evidence="16">MSK.15.32</strain>
        <strain evidence="15">MSK.22.53</strain>
    </source>
</reference>
<dbReference type="Gene3D" id="3.40.50.10330">
    <property type="entry name" value="Probable inorganic polyphosphate/atp-NAD kinase, domain 1"/>
    <property type="match status" value="1"/>
</dbReference>
<dbReference type="Proteomes" id="UP001148455">
    <property type="component" value="Unassembled WGS sequence"/>
</dbReference>
<dbReference type="EMBL" id="JAQMLA010000021">
    <property type="protein sequence ID" value="MDB8686777.1"/>
    <property type="molecule type" value="Genomic_DNA"/>
</dbReference>
<evidence type="ECO:0000313" key="19">
    <source>
        <dbReference type="EMBL" id="PLT71701.1"/>
    </source>
</evidence>
<dbReference type="HAMAP" id="MF_00361">
    <property type="entry name" value="NAD_kinase"/>
    <property type="match status" value="1"/>
</dbReference>
<protein>
    <recommendedName>
        <fullName evidence="6">NAD kinase</fullName>
        <ecNumber evidence="6">2.7.1.23</ecNumber>
    </recommendedName>
    <alternativeName>
        <fullName evidence="6">ATP-dependent NAD kinase</fullName>
    </alternativeName>
</protein>
<reference evidence="15" key="3">
    <citation type="journal article" date="2020" name="Cell Host Microbe">
        <title>Functional and Genomic Variation between Human-Derived Isolates of Lachnospiraceae Reveals Inter- and Intra-Species Diversity.</title>
        <authorList>
            <person name="Sorbara M.T."/>
            <person name="Littmann E.R."/>
            <person name="Fontana E."/>
            <person name="Moody T.U."/>
            <person name="Kohout C.E."/>
            <person name="Gjonbalaj M."/>
            <person name="Eaton V."/>
            <person name="Seok R."/>
            <person name="Leiner I.M."/>
            <person name="Pamer E.G."/>
        </authorList>
    </citation>
    <scope>NUCLEOTIDE SEQUENCE</scope>
    <source>
        <strain evidence="17">MSK.11.9</strain>
        <strain evidence="16">MSK.15.32</strain>
        <strain evidence="15">MSK.22.53</strain>
    </source>
</reference>
<comment type="caution">
    <text evidence="7">The sequence shown here is derived from an EMBL/GenBank/DDBJ whole genome shotgun (WGS) entry which is preliminary data.</text>
</comment>
<dbReference type="EC" id="2.7.1.23" evidence="6"/>
<dbReference type="EMBL" id="QSSX01000022">
    <property type="protein sequence ID" value="RGM22669.1"/>
    <property type="molecule type" value="Genomic_DNA"/>
</dbReference>
<evidence type="ECO:0000313" key="8">
    <source>
        <dbReference type="EMBL" id="MCB5620178.1"/>
    </source>
</evidence>
<dbReference type="EMBL" id="JAPRBD010000017">
    <property type="protein sequence ID" value="MCZ0690590.1"/>
    <property type="molecule type" value="Genomic_DNA"/>
</dbReference>
<dbReference type="InterPro" id="IPR017437">
    <property type="entry name" value="ATP-NAD_kinase_PpnK-typ_C"/>
</dbReference>
<keyword evidence="1 6" id="KW-0808">Transferase</keyword>
<dbReference type="GO" id="GO:0046872">
    <property type="term" value="F:metal ion binding"/>
    <property type="evidence" value="ECO:0007669"/>
    <property type="project" value="UniProtKB-UniRule"/>
</dbReference>
<evidence type="ECO:0000313" key="9">
    <source>
        <dbReference type="EMBL" id="MCZ0668741.1"/>
    </source>
</evidence>
<evidence type="ECO:0000313" key="27">
    <source>
        <dbReference type="EMBL" id="RHG80849.1"/>
    </source>
</evidence>
<dbReference type="Proteomes" id="UP000283834">
    <property type="component" value="Unassembled WGS sequence"/>
</dbReference>
<reference evidence="34 35" key="2">
    <citation type="submission" date="2018-08" db="EMBL/GenBank/DDBJ databases">
        <title>A genome reference for cultivated species of the human gut microbiota.</title>
        <authorList>
            <person name="Zou Y."/>
            <person name="Xue W."/>
            <person name="Luo G."/>
        </authorList>
    </citation>
    <scope>NUCLEOTIDE SEQUENCE [LARGE SCALE GENOMIC DNA]</scope>
    <source>
        <strain evidence="24 35">AF19-16AC</strain>
        <strain evidence="23 41">AF27-4BH</strain>
        <strain evidence="29 39">AF33-12</strain>
        <strain evidence="28 37">AM12-54</strain>
        <strain evidence="27 36">AM21-18</strain>
        <strain evidence="26 40">AM22-7AC</strain>
        <strain evidence="25 38">AM32-6</strain>
        <strain evidence="22 34">TF01-20-2</strain>
    </source>
</reference>
<dbReference type="STRING" id="33038.GCA_900067245_03463"/>
<organism evidence="7 42">
    <name type="scientific">Mediterraneibacter gnavus</name>
    <name type="common">Ruminococcus gnavus</name>
    <dbReference type="NCBI Taxonomy" id="33038"/>
    <lineage>
        <taxon>Bacteria</taxon>
        <taxon>Bacillati</taxon>
        <taxon>Bacillota</taxon>
        <taxon>Clostridia</taxon>
        <taxon>Lachnospirales</taxon>
        <taxon>Lachnospiraceae</taxon>
        <taxon>Mediterraneibacter</taxon>
    </lineage>
</organism>
<keyword evidence="2 6" id="KW-0418">Kinase</keyword>
<dbReference type="Pfam" id="PF20143">
    <property type="entry name" value="NAD_kinase_C"/>
    <property type="match status" value="1"/>
</dbReference>
<reference evidence="11" key="8">
    <citation type="submission" date="2022-12" db="EMBL/GenBank/DDBJ databases">
        <title>Genome of R. gnavus strain RSHDN_123.</title>
        <authorList>
            <person name="Abdugheni R."/>
        </authorList>
    </citation>
    <scope>NUCLEOTIDE SEQUENCE</scope>
    <source>
        <strain evidence="11">RSHDN_123</strain>
    </source>
</reference>
<reference evidence="14" key="7">
    <citation type="submission" date="2022-12" db="EMBL/GenBank/DDBJ databases">
        <title>Genome of R. gnavus strain RSHDN_120.</title>
        <authorList>
            <person name="Abdugheni R."/>
        </authorList>
    </citation>
    <scope>NUCLEOTIDE SEQUENCE</scope>
    <source>
        <strain evidence="14">RSHDN_120</strain>
    </source>
</reference>
<dbReference type="EMBL" id="QRWQ01000018">
    <property type="protein sequence ID" value="RGT36423.1"/>
    <property type="molecule type" value="Genomic_DNA"/>
</dbReference>
<dbReference type="Proteomes" id="UP000234891">
    <property type="component" value="Unassembled WGS sequence"/>
</dbReference>
<sequence length="279" mass="30762">MERFYIITNLMKDPDYGITKEIQKYIEQHGRECILAKEDEQGFIFPGTVPENVDCGIVLGGDGTLIRAARELAEYEFPLIGINLGTLGFLAEVERSDFSYALERLFKNQVGFEERMMLSGEVSGNSSYQNVAVNDIVITRDGSLRIVHFDVYVNGTLLNSYMADGVIISTPTGTTGYNLSAGGPVVEPTASMFVITPICSHALNTSSIVLSAEDTIEIVISQGRYGKDEQALVTFDGADMLRLGTGDRVTIKRSDHVTRLAKLSEESFMKTMRKKMKGN</sequence>
<feature type="binding site" evidence="6">
    <location>
        <begin position="134"/>
        <end position="135"/>
    </location>
    <ligand>
        <name>NAD(+)</name>
        <dbReference type="ChEBI" id="CHEBI:57540"/>
    </ligand>
</feature>
<dbReference type="Proteomes" id="UP001076974">
    <property type="component" value="Unassembled WGS sequence"/>
</dbReference>
<evidence type="ECO:0000313" key="18">
    <source>
        <dbReference type="EMBL" id="PLT52939.1"/>
    </source>
</evidence>
<dbReference type="GO" id="GO:0005737">
    <property type="term" value="C:cytoplasm"/>
    <property type="evidence" value="ECO:0007669"/>
    <property type="project" value="UniProtKB-SubCell"/>
</dbReference>
<dbReference type="EMBL" id="JAPZED010000017">
    <property type="protein sequence ID" value="MCZ7694961.1"/>
    <property type="molecule type" value="Genomic_DNA"/>
</dbReference>
<evidence type="ECO:0000313" key="36">
    <source>
        <dbReference type="Proteomes" id="UP000283981"/>
    </source>
</evidence>
<evidence type="ECO:0000313" key="21">
    <source>
        <dbReference type="EMBL" id="PLT84127.1"/>
    </source>
</evidence>
<comment type="caution">
    <text evidence="6">Lacks conserved residue(s) required for the propagation of feature annotation.</text>
</comment>
<evidence type="ECO:0000313" key="31">
    <source>
        <dbReference type="Proteomes" id="UP000234849"/>
    </source>
</evidence>
<dbReference type="Proteomes" id="UP001297422">
    <property type="component" value="Unassembled WGS sequence"/>
</dbReference>
<evidence type="ECO:0000313" key="7">
    <source>
        <dbReference type="EMBL" id="MCB5492546.1"/>
    </source>
</evidence>
<evidence type="ECO:0000313" key="26">
    <source>
        <dbReference type="EMBL" id="RHG16652.1"/>
    </source>
</evidence>
<dbReference type="EMBL" id="JAAIRY010000024">
    <property type="protein sequence ID" value="NSI66083.1"/>
    <property type="molecule type" value="Genomic_DNA"/>
</dbReference>
<dbReference type="Proteomes" id="UP001149331">
    <property type="component" value="Unassembled WGS sequence"/>
</dbReference>
<reference evidence="9" key="6">
    <citation type="submission" date="2022-11" db="EMBL/GenBank/DDBJ databases">
        <title>Temperate bacteriophages infecting mucin-degrading bacterium Ruminococcus gnavus from the human gut.</title>
        <authorList>
            <person name="Buttimer C."/>
        </authorList>
    </citation>
    <scope>NUCLEOTIDE SEQUENCE</scope>
    <source>
        <strain evidence="9">CCUG 49994</strain>
        <strain evidence="10">CCUG 52279</strain>
    </source>
</reference>
<dbReference type="Proteomes" id="UP001079535">
    <property type="component" value="Unassembled WGS sequence"/>
</dbReference>
<dbReference type="Proteomes" id="UP000234840">
    <property type="component" value="Unassembled WGS sequence"/>
</dbReference>
<evidence type="ECO:0000256" key="4">
    <source>
        <dbReference type="ARBA" id="ARBA00023027"/>
    </source>
</evidence>
<keyword evidence="6" id="KW-0963">Cytoplasm</keyword>
<dbReference type="EMBL" id="NIHW01000037">
    <property type="protein sequence ID" value="PLT84127.1"/>
    <property type="molecule type" value="Genomic_DNA"/>
</dbReference>
<dbReference type="Proteomes" id="UP000235093">
    <property type="component" value="Unassembled WGS sequence"/>
</dbReference>
<dbReference type="Proteomes" id="UP000284472">
    <property type="component" value="Unassembled WGS sequence"/>
</dbReference>
<evidence type="ECO:0000256" key="1">
    <source>
        <dbReference type="ARBA" id="ARBA00022679"/>
    </source>
</evidence>
<dbReference type="GO" id="GO:0006741">
    <property type="term" value="P:NADP+ biosynthetic process"/>
    <property type="evidence" value="ECO:0007669"/>
    <property type="project" value="UniProtKB-UniRule"/>
</dbReference>
<evidence type="ECO:0000313" key="20">
    <source>
        <dbReference type="EMBL" id="PLT72960.1"/>
    </source>
</evidence>
<feature type="binding site" evidence="6">
    <location>
        <begin position="175"/>
        <end position="180"/>
    </location>
    <ligand>
        <name>NAD(+)</name>
        <dbReference type="ChEBI" id="CHEBI:57540"/>
    </ligand>
</feature>
<evidence type="ECO:0000313" key="23">
    <source>
        <dbReference type="EMBL" id="RGQ66038.1"/>
    </source>
</evidence>
<name>A0A2N5NQT9_MEDGN</name>
<dbReference type="EMBL" id="QRIA01000019">
    <property type="protein sequence ID" value="RHG16652.1"/>
    <property type="molecule type" value="Genomic_DNA"/>
</dbReference>
<proteinExistence type="inferred from homology"/>
<dbReference type="EMBL" id="QRIS01000028">
    <property type="protein sequence ID" value="RHG80849.1"/>
    <property type="molecule type" value="Genomic_DNA"/>
</dbReference>
<dbReference type="EMBL" id="QRLN01000020">
    <property type="protein sequence ID" value="RHJ09429.1"/>
    <property type="molecule type" value="Genomic_DNA"/>
</dbReference>
<evidence type="ECO:0000313" key="38">
    <source>
        <dbReference type="Proteomes" id="UP000284472"/>
    </source>
</evidence>
<gene>
    <name evidence="6" type="primary">nadK</name>
    <name evidence="18" type="ORF">CDL18_13415</name>
    <name evidence="21" type="ORF">CDL20_12765</name>
    <name evidence="20" type="ORF">CDL23_12245</name>
    <name evidence="19" type="ORF">CDL26_11205</name>
    <name evidence="28" type="ORF">DW142_12575</name>
    <name evidence="27" type="ORF">DW243_14295</name>
    <name evidence="26" type="ORF">DW270_12575</name>
    <name evidence="25" type="ORF">DW812_13775</name>
    <name evidence="24" type="ORF">DWX36_14195</name>
    <name evidence="23" type="ORF">DWY88_10795</name>
    <name evidence="29" type="ORF">DWZ50_10325</name>
    <name evidence="22" type="ORF">DXC31_10080</name>
    <name evidence="15" type="ORF">G4958_12255</name>
    <name evidence="17" type="ORF">G4981_12480</name>
    <name evidence="16" type="ORF">G4993_12825</name>
    <name evidence="8" type="ORF">LIQ08_13615</name>
    <name evidence="7" type="ORF">LIQ10_02160</name>
    <name evidence="14" type="ORF">O4N78_13630</name>
    <name evidence="11" type="ORF">O8D18_13115</name>
    <name evidence="10" type="ORF">OZZ16_11850</name>
    <name evidence="9" type="ORF">OZZ17_14550</name>
    <name evidence="13" type="ORF">PNU63_14425</name>
    <name evidence="12" type="ORF">PNW85_08815</name>
</gene>
<evidence type="ECO:0000313" key="32">
    <source>
        <dbReference type="Proteomes" id="UP000234891"/>
    </source>
</evidence>
<dbReference type="EMBL" id="JAQMLR010000018">
    <property type="protein sequence ID" value="MDB8739953.1"/>
    <property type="molecule type" value="Genomic_DNA"/>
</dbReference>
<feature type="binding site" evidence="6">
    <location>
        <position position="67"/>
    </location>
    <ligand>
        <name>NAD(+)</name>
        <dbReference type="ChEBI" id="CHEBI:57540"/>
    </ligand>
</feature>
<reference evidence="12" key="9">
    <citation type="submission" date="2023-01" db="EMBL/GenBank/DDBJ databases">
        <title>Human gut microbiome strain richness.</title>
        <authorList>
            <person name="Chen-Liaw A."/>
        </authorList>
    </citation>
    <scope>NUCLEOTIDE SEQUENCE</scope>
    <source>
        <strain evidence="13">1001217st1_A9_1001217B_191108</strain>
        <strain evidence="12">RTP21484st1_H11_RTP21484_190118</strain>
    </source>
</reference>
<feature type="binding site" evidence="6">
    <location>
        <position position="145"/>
    </location>
    <ligand>
        <name>NAD(+)</name>
        <dbReference type="ChEBI" id="CHEBI:57540"/>
    </ligand>
</feature>
<keyword evidence="6" id="KW-0067">ATP-binding</keyword>
<evidence type="ECO:0000256" key="6">
    <source>
        <dbReference type="HAMAP-Rule" id="MF_00361"/>
    </source>
</evidence>
<evidence type="ECO:0000313" key="22">
    <source>
        <dbReference type="EMBL" id="RGM22669.1"/>
    </source>
</evidence>
<dbReference type="InterPro" id="IPR016064">
    <property type="entry name" value="NAD/diacylglycerol_kinase_sf"/>
</dbReference>
<dbReference type="Proteomes" id="UP000283981">
    <property type="component" value="Unassembled WGS sequence"/>
</dbReference>
<feature type="binding site" evidence="6">
    <location>
        <position position="164"/>
    </location>
    <ligand>
        <name>NAD(+)</name>
        <dbReference type="ChEBI" id="CHEBI:57540"/>
    </ligand>
</feature>
<evidence type="ECO:0000313" key="25">
    <source>
        <dbReference type="EMBL" id="RHD03471.1"/>
    </source>
</evidence>
<dbReference type="EMBL" id="NIHT01000020">
    <property type="protein sequence ID" value="PLT72960.1"/>
    <property type="molecule type" value="Genomic_DNA"/>
</dbReference>
<dbReference type="SUPFAM" id="SSF111331">
    <property type="entry name" value="NAD kinase/diacylglycerol kinase-like"/>
    <property type="match status" value="1"/>
</dbReference>
<evidence type="ECO:0000313" key="15">
    <source>
        <dbReference type="EMBL" id="NSI20106.1"/>
    </source>
</evidence>
<evidence type="ECO:0000313" key="42">
    <source>
        <dbReference type="Proteomes" id="UP001297422"/>
    </source>
</evidence>
<dbReference type="EMBL" id="QRQE01000024">
    <property type="protein sequence ID" value="RHM75059.1"/>
    <property type="molecule type" value="Genomic_DNA"/>
</dbReference>
<accession>A0A2N5NQT9</accession>
<evidence type="ECO:0000313" key="14">
    <source>
        <dbReference type="EMBL" id="MDE1204590.1"/>
    </source>
</evidence>
<evidence type="ECO:0000313" key="40">
    <source>
        <dbReference type="Proteomes" id="UP000285697"/>
    </source>
</evidence>
<comment type="cofactor">
    <cofactor evidence="6">
        <name>a divalent metal cation</name>
        <dbReference type="ChEBI" id="CHEBI:60240"/>
    </cofactor>
</comment>
<dbReference type="GO" id="GO:0051287">
    <property type="term" value="F:NAD binding"/>
    <property type="evidence" value="ECO:0007669"/>
    <property type="project" value="UniProtKB-ARBA"/>
</dbReference>
<dbReference type="Proteomes" id="UP001211731">
    <property type="component" value="Unassembled WGS sequence"/>
</dbReference>
<dbReference type="EMBL" id="JAAIRV010000028">
    <property type="protein sequence ID" value="NSI59275.1"/>
    <property type="molecule type" value="Genomic_DNA"/>
</dbReference>
<dbReference type="InterPro" id="IPR002504">
    <property type="entry name" value="NADK"/>
</dbReference>
<evidence type="ECO:0000313" key="28">
    <source>
        <dbReference type="EMBL" id="RHJ09429.1"/>
    </source>
</evidence>
<dbReference type="GO" id="GO:0005524">
    <property type="term" value="F:ATP binding"/>
    <property type="evidence" value="ECO:0007669"/>
    <property type="project" value="UniProtKB-KW"/>
</dbReference>
<comment type="similarity">
    <text evidence="6">Belongs to the NAD kinase family.</text>
</comment>
<dbReference type="AlphaFoldDB" id="A0A2N5NQT9"/>
<evidence type="ECO:0000313" key="41">
    <source>
        <dbReference type="Proteomes" id="UP000286137"/>
    </source>
</evidence>
<evidence type="ECO:0000313" key="29">
    <source>
        <dbReference type="EMBL" id="RHM75059.1"/>
    </source>
</evidence>
<dbReference type="Proteomes" id="UP000285610">
    <property type="component" value="Unassembled WGS sequence"/>
</dbReference>
<evidence type="ECO:0000313" key="16">
    <source>
        <dbReference type="EMBL" id="NSI59275.1"/>
    </source>
</evidence>
<dbReference type="GO" id="GO:0003951">
    <property type="term" value="F:NAD+ kinase activity"/>
    <property type="evidence" value="ECO:0007669"/>
    <property type="project" value="UniProtKB-UniRule"/>
</dbReference>
<comment type="function">
    <text evidence="6">Involved in the regulation of the intracellular balance of NAD and NADP, and is a key enzyme in the biosynthesis of NADP. Catalyzes specifically the phosphorylation on 2'-hydroxyl of the adenosine moiety of NAD to yield NADP.</text>
</comment>
<evidence type="ECO:0000256" key="3">
    <source>
        <dbReference type="ARBA" id="ARBA00022857"/>
    </source>
</evidence>
<evidence type="ECO:0000313" key="39">
    <source>
        <dbReference type="Proteomes" id="UP000285610"/>
    </source>
</evidence>
<evidence type="ECO:0000313" key="13">
    <source>
        <dbReference type="EMBL" id="MDB8739953.1"/>
    </source>
</evidence>
<evidence type="ECO:0000313" key="33">
    <source>
        <dbReference type="Proteomes" id="UP000235093"/>
    </source>
</evidence>
<dbReference type="Proteomes" id="UP001296580">
    <property type="component" value="Unassembled WGS sequence"/>
</dbReference>
<dbReference type="EMBL" id="NIHS01000020">
    <property type="protein sequence ID" value="PLT71701.1"/>
    <property type="molecule type" value="Genomic_DNA"/>
</dbReference>
<evidence type="ECO:0000313" key="24">
    <source>
        <dbReference type="EMBL" id="RGT36423.1"/>
    </source>
</evidence>
<dbReference type="RefSeq" id="WP_004840259.1">
    <property type="nucleotide sequence ID" value="NZ_AP031446.1"/>
</dbReference>
<dbReference type="EMBL" id="JAJBNC010000003">
    <property type="protein sequence ID" value="MCB5492546.1"/>
    <property type="molecule type" value="Genomic_DNA"/>
</dbReference>
<dbReference type="Proteomes" id="UP000283992">
    <property type="component" value="Unassembled WGS sequence"/>
</dbReference>
<evidence type="ECO:0000313" key="12">
    <source>
        <dbReference type="EMBL" id="MDB8686777.1"/>
    </source>
</evidence>
<dbReference type="Pfam" id="PF01513">
    <property type="entry name" value="NAD_kinase"/>
    <property type="match status" value="1"/>
</dbReference>
<feature type="binding site" evidence="6">
    <location>
        <begin position="62"/>
        <end position="63"/>
    </location>
    <ligand>
        <name>NAD(+)</name>
        <dbReference type="ChEBI" id="CHEBI:57540"/>
    </ligand>
</feature>
<evidence type="ECO:0000313" key="17">
    <source>
        <dbReference type="EMBL" id="NSI66083.1"/>
    </source>
</evidence>
<comment type="subcellular location">
    <subcellularLocation>
        <location evidence="6">Cytoplasm</location>
    </subcellularLocation>
</comment>
<comment type="catalytic activity">
    <reaction evidence="5 6">
        <text>NAD(+) + ATP = ADP + NADP(+) + H(+)</text>
        <dbReference type="Rhea" id="RHEA:18629"/>
        <dbReference type="ChEBI" id="CHEBI:15378"/>
        <dbReference type="ChEBI" id="CHEBI:30616"/>
        <dbReference type="ChEBI" id="CHEBI:57540"/>
        <dbReference type="ChEBI" id="CHEBI:58349"/>
        <dbReference type="ChEBI" id="CHEBI:456216"/>
        <dbReference type="EC" id="2.7.1.23"/>
    </reaction>
</comment>
<evidence type="ECO:0000313" key="10">
    <source>
        <dbReference type="EMBL" id="MCZ0690590.1"/>
    </source>
</evidence>
<dbReference type="Proteomes" id="UP000286137">
    <property type="component" value="Unassembled WGS sequence"/>
</dbReference>
<dbReference type="PANTHER" id="PTHR20275:SF0">
    <property type="entry name" value="NAD KINASE"/>
    <property type="match status" value="1"/>
</dbReference>
<evidence type="ECO:0000313" key="34">
    <source>
        <dbReference type="Proteomes" id="UP000260808"/>
    </source>
</evidence>
<keyword evidence="6" id="KW-0547">Nucleotide-binding</keyword>
<dbReference type="EMBL" id="NIHM01000023">
    <property type="protein sequence ID" value="PLT52939.1"/>
    <property type="molecule type" value="Genomic_DNA"/>
</dbReference>
<dbReference type="Proteomes" id="UP001296581">
    <property type="component" value="Unassembled WGS sequence"/>
</dbReference>
<dbReference type="EMBL" id="QRTJ01000021">
    <property type="protein sequence ID" value="RGQ66038.1"/>
    <property type="molecule type" value="Genomic_DNA"/>
</dbReference>
<keyword evidence="4 6" id="KW-0520">NAD</keyword>
<dbReference type="Proteomes" id="UP000260808">
    <property type="component" value="Unassembled WGS sequence"/>
</dbReference>
<dbReference type="EMBL" id="JAAIRM010000022">
    <property type="protein sequence ID" value="NSI20106.1"/>
    <property type="molecule type" value="Genomic_DNA"/>
</dbReference>
<evidence type="ECO:0000313" key="11">
    <source>
        <dbReference type="EMBL" id="MCZ7694961.1"/>
    </source>
</evidence>
<dbReference type="EMBL" id="QSIR01000024">
    <property type="protein sequence ID" value="RHD03471.1"/>
    <property type="molecule type" value="Genomic_DNA"/>
</dbReference>
<evidence type="ECO:0000313" key="35">
    <source>
        <dbReference type="Proteomes" id="UP000283834"/>
    </source>
</evidence>
<dbReference type="PANTHER" id="PTHR20275">
    <property type="entry name" value="NAD KINASE"/>
    <property type="match status" value="1"/>
</dbReference>
<dbReference type="GO" id="GO:0019674">
    <property type="term" value="P:NAD+ metabolic process"/>
    <property type="evidence" value="ECO:0007669"/>
    <property type="project" value="InterPro"/>
</dbReference>
<dbReference type="Gene3D" id="2.60.200.30">
    <property type="entry name" value="Probable inorganic polyphosphate/atp-NAD kinase, domain 2"/>
    <property type="match status" value="1"/>
</dbReference>
<reference evidence="7" key="5">
    <citation type="submission" date="2021-10" db="EMBL/GenBank/DDBJ databases">
        <title>Collection of gut derived symbiotic bacterial strains cultured from healthy donors.</title>
        <authorList>
            <person name="Lin H."/>
            <person name="Littmann E."/>
            <person name="Claire K."/>
            <person name="Pamer E."/>
        </authorList>
    </citation>
    <scope>NUCLEOTIDE SEQUENCE</scope>
    <source>
        <strain evidence="8">MSK.23.18</strain>
        <strain evidence="7">MSK.23.4</strain>
    </source>
</reference>
<reference evidence="30 31" key="1">
    <citation type="journal article" date="2017" name="Genome Med.">
        <title>A novel Ruminococcus gnavus clade enriched in inflammatory bowel disease patients.</title>
        <authorList>
            <person name="Hall A.B."/>
            <person name="Yassour M."/>
            <person name="Sauk J."/>
            <person name="Garner A."/>
            <person name="Jiang X."/>
            <person name="Arthur T."/>
            <person name="Lagoudas G.K."/>
            <person name="Vatanen T."/>
            <person name="Fornelos N."/>
            <person name="Wilson R."/>
            <person name="Bertha M."/>
            <person name="Cohen M."/>
            <person name="Garber J."/>
            <person name="Khalili H."/>
            <person name="Gevers D."/>
            <person name="Ananthakrishnan A.N."/>
            <person name="Kugathasan S."/>
            <person name="Lander E.S."/>
            <person name="Blainey P."/>
            <person name="Vlamakis H."/>
            <person name="Xavier R.J."/>
            <person name="Huttenhower C."/>
        </authorList>
    </citation>
    <scope>NUCLEOTIDE SEQUENCE [LARGE SCALE GENOMIC DNA]</scope>
    <source>
        <strain evidence="18 31">RJX1118</strain>
        <strain evidence="19 32">RJX1124</strain>
        <strain evidence="20 33">RJX1125</strain>
        <strain evidence="21 30">RJX1128</strain>
    </source>
</reference>
<dbReference type="EMBL" id="JAPZEG010000018">
    <property type="protein sequence ID" value="MDE1204590.1"/>
    <property type="molecule type" value="Genomic_DNA"/>
</dbReference>
<dbReference type="Proteomes" id="UP000285697">
    <property type="component" value="Unassembled WGS sequence"/>
</dbReference>
<feature type="active site" description="Proton acceptor" evidence="6">
    <location>
        <position position="62"/>
    </location>
</feature>
<keyword evidence="3 6" id="KW-0521">NADP</keyword>
<dbReference type="GeneID" id="57432778"/>
<dbReference type="Proteomes" id="UP001296643">
    <property type="component" value="Unassembled WGS sequence"/>
</dbReference>
<evidence type="ECO:0000256" key="5">
    <source>
        <dbReference type="ARBA" id="ARBA00047925"/>
    </source>
</evidence>
<dbReference type="InterPro" id="IPR017438">
    <property type="entry name" value="ATP-NAD_kinase_N"/>
</dbReference>
<dbReference type="Proteomes" id="UP001297370">
    <property type="component" value="Unassembled WGS sequence"/>
</dbReference>
<evidence type="ECO:0000313" key="30">
    <source>
        <dbReference type="Proteomes" id="UP000234840"/>
    </source>
</evidence>
<dbReference type="Proteomes" id="UP000234849">
    <property type="component" value="Unassembled WGS sequence"/>
</dbReference>
<dbReference type="EMBL" id="JAJBOM010000021">
    <property type="protein sequence ID" value="MCB5620178.1"/>
    <property type="molecule type" value="Genomic_DNA"/>
</dbReference>
<evidence type="ECO:0000256" key="2">
    <source>
        <dbReference type="ARBA" id="ARBA00022777"/>
    </source>
</evidence>